<dbReference type="Proteomes" id="UP000584642">
    <property type="component" value="Unassembled WGS sequence"/>
</dbReference>
<keyword evidence="1" id="KW-0472">Membrane</keyword>
<feature type="transmembrane region" description="Helical" evidence="1">
    <location>
        <begin position="30"/>
        <end position="50"/>
    </location>
</feature>
<name>A0ABX2T3P8_9PROT</name>
<keyword evidence="1" id="KW-1133">Transmembrane helix</keyword>
<protein>
    <submittedName>
        <fullName evidence="2">Uncharacterized protein</fullName>
    </submittedName>
</protein>
<evidence type="ECO:0000313" key="3">
    <source>
        <dbReference type="Proteomes" id="UP000584642"/>
    </source>
</evidence>
<feature type="transmembrane region" description="Helical" evidence="1">
    <location>
        <begin position="6"/>
        <end position="23"/>
    </location>
</feature>
<organism evidence="2 3">
    <name type="scientific">Azospirillum oleiclasticum</name>
    <dbReference type="NCBI Taxonomy" id="2735135"/>
    <lineage>
        <taxon>Bacteria</taxon>
        <taxon>Pseudomonadati</taxon>
        <taxon>Pseudomonadota</taxon>
        <taxon>Alphaproteobacteria</taxon>
        <taxon>Rhodospirillales</taxon>
        <taxon>Azospirillaceae</taxon>
        <taxon>Azospirillum</taxon>
    </lineage>
</organism>
<keyword evidence="3" id="KW-1185">Reference proteome</keyword>
<keyword evidence="1" id="KW-0812">Transmembrane</keyword>
<evidence type="ECO:0000313" key="2">
    <source>
        <dbReference type="EMBL" id="NYZ18702.1"/>
    </source>
</evidence>
<feature type="transmembrane region" description="Helical" evidence="1">
    <location>
        <begin position="140"/>
        <end position="163"/>
    </location>
</feature>
<dbReference type="RefSeq" id="WP_180280423.1">
    <property type="nucleotide sequence ID" value="NZ_JABFDB010000001.1"/>
</dbReference>
<evidence type="ECO:0000256" key="1">
    <source>
        <dbReference type="SAM" id="Phobius"/>
    </source>
</evidence>
<reference evidence="2 3" key="1">
    <citation type="submission" date="2020-05" db="EMBL/GenBank/DDBJ databases">
        <title>Azospirillum oleiclasticum sp. nov, a nitrogen-fixing and heavy crude oil-emulsifying bacterium isolated from the crude oil of Yumen Oilfield.</title>
        <authorList>
            <person name="Wu D."/>
            <person name="Cai M."/>
            <person name="Zhang X."/>
        </authorList>
    </citation>
    <scope>NUCLEOTIDE SEQUENCE [LARGE SCALE GENOMIC DNA]</scope>
    <source>
        <strain evidence="2 3">ROY-1-1-2</strain>
    </source>
</reference>
<comment type="caution">
    <text evidence="2">The sequence shown here is derived from an EMBL/GenBank/DDBJ whole genome shotgun (WGS) entry which is preliminary data.</text>
</comment>
<sequence>MVDAVPIFAALGLTMFALGYLCLAVDAATAFLYLAIAAVAAVSGGYVTSWLHADFFVAWAFLPFFAFGVGAVLARFYEMKTAREFLRVLPRAKYSLLGRWQVLLIVLAILFGCGLTYFFAQKVAVGTATGEGASFWYGFYQSWTAGLAAFFIFGIVGLVISIHNPSKEHFKQRVAHLFGVDNPDAIEYLAREIQKTGYYCQETLRKYTVNSYDPVRKCYDVIITHESINRNFIQDVSVPDKLKLMIEFEPDDLLDPPMDAMGWLEAVDIGGVNKLEERGRVRIDEKGINEAWSISIPKGGNVKVKIKQSLMVKAGSSQQYRPAHFSEKIKIVLQYNCTTHCLPELLWSSKAGSHRQAVLLNEEMVLAQLSDCTPSDDAIEIILMPPVSSRMERDAAPQQSVPVC</sequence>
<accession>A0ABX2T3P8</accession>
<gene>
    <name evidence="2" type="ORF">HND93_03180</name>
</gene>
<feature type="transmembrane region" description="Helical" evidence="1">
    <location>
        <begin position="97"/>
        <end position="120"/>
    </location>
</feature>
<proteinExistence type="predicted"/>
<dbReference type="EMBL" id="JABFDB010000001">
    <property type="protein sequence ID" value="NYZ18702.1"/>
    <property type="molecule type" value="Genomic_DNA"/>
</dbReference>
<feature type="transmembrane region" description="Helical" evidence="1">
    <location>
        <begin position="56"/>
        <end position="77"/>
    </location>
</feature>